<evidence type="ECO:0000256" key="10">
    <source>
        <dbReference type="HAMAP-Rule" id="MF_01569"/>
    </source>
</evidence>
<comment type="subcellular location">
    <subcellularLocation>
        <location evidence="1 10">Cytoplasm</location>
    </subcellularLocation>
</comment>
<dbReference type="InterPro" id="IPR033730">
    <property type="entry name" value="ProRS_core_prok"/>
</dbReference>
<dbReference type="InterPro" id="IPR023717">
    <property type="entry name" value="Pro-tRNA-Synthase_IIa_type1"/>
</dbReference>
<dbReference type="SUPFAM" id="SSF55826">
    <property type="entry name" value="YbaK/ProRS associated domain"/>
    <property type="match status" value="1"/>
</dbReference>
<dbReference type="InterPro" id="IPR006195">
    <property type="entry name" value="aa-tRNA-synth_II"/>
</dbReference>
<evidence type="ECO:0000256" key="2">
    <source>
        <dbReference type="ARBA" id="ARBA00011738"/>
    </source>
</evidence>
<dbReference type="CDD" id="cd00861">
    <property type="entry name" value="ProRS_anticodon_short"/>
    <property type="match status" value="1"/>
</dbReference>
<dbReference type="InterPro" id="IPR007214">
    <property type="entry name" value="YbaK/aa-tRNA-synth-assoc-dom"/>
</dbReference>
<gene>
    <name evidence="10" type="primary">proS</name>
    <name evidence="12" type="ORF">SAMN05216369_2056</name>
</gene>
<proteinExistence type="inferred from homology"/>
<evidence type="ECO:0000313" key="12">
    <source>
        <dbReference type="EMBL" id="SHK44195.1"/>
    </source>
</evidence>
<evidence type="ECO:0000256" key="6">
    <source>
        <dbReference type="ARBA" id="ARBA00022840"/>
    </source>
</evidence>
<comment type="domain">
    <text evidence="10">Consists of three domains: the N-terminal catalytic domain, the editing domain and the C-terminal anticodon-binding domain.</text>
</comment>
<dbReference type="InterPro" id="IPR036621">
    <property type="entry name" value="Anticodon-bd_dom_sf"/>
</dbReference>
<dbReference type="InterPro" id="IPR002314">
    <property type="entry name" value="aa-tRNA-synt_IIb"/>
</dbReference>
<dbReference type="Pfam" id="PF03129">
    <property type="entry name" value="HGTP_anticodon"/>
    <property type="match status" value="1"/>
</dbReference>
<dbReference type="Gene3D" id="3.90.960.10">
    <property type="entry name" value="YbaK/aminoacyl-tRNA synthetase-associated domain"/>
    <property type="match status" value="1"/>
</dbReference>
<dbReference type="InterPro" id="IPR004154">
    <property type="entry name" value="Anticodon-bd"/>
</dbReference>
<dbReference type="GO" id="GO:0005829">
    <property type="term" value="C:cytosol"/>
    <property type="evidence" value="ECO:0007669"/>
    <property type="project" value="TreeGrafter"/>
</dbReference>
<dbReference type="RefSeq" id="WP_072797015.1">
    <property type="nucleotide sequence ID" value="NZ_FRAQ01000001.1"/>
</dbReference>
<reference evidence="13" key="1">
    <citation type="submission" date="2016-11" db="EMBL/GenBank/DDBJ databases">
        <authorList>
            <person name="Varghese N."/>
            <person name="Submissions S."/>
        </authorList>
    </citation>
    <scope>NUCLEOTIDE SEQUENCE [LARGE SCALE GENOMIC DNA]</scope>
    <source>
        <strain evidence="13">CGMCC 1.10835</strain>
    </source>
</reference>
<dbReference type="Pfam" id="PF00587">
    <property type="entry name" value="tRNA-synt_2b"/>
    <property type="match status" value="1"/>
</dbReference>
<sequence length="580" mass="64122">MRASRYLIATQKETPSDAEVISHQLMLRAGLIRKLAAGLYTWLPTGLRALRKVERIVREEMDKSGALEVLMPAVQPAELWQESGRWTQYGGELLRMNDRHGREFCFGPTHEEVITDLVRNELKSYKELPANFYQVQTKFRDERRPRFGVMRAREFIMKDAYSFHVNAESLDETYQIMHRTYCAIFDRLGLDYRPVQADSGAIGGSDSHEFHVLASSGEDDIVFSTESDYAANIEKAEAVAPSGERAAPAEELKEAATPDQRTIEAISQFLSIDATRTVKTLLVKAEVDEAGEESNAGLVALILRGDHTLNEIKAESLAGVAEPLTMATDEEIEAIIGCKAGSIGPVDLKVPVIVDRSAAHLADFVCGANREGYHLTGVNWERDLQLGQVEDIRNVVEGDASPDGKGTLEIRRGIEVGHIFKLGNKYSTAMNATVLDENGKTVIMDMGCYGIGVSRIVAASIEQNHDEKGIIWPDAIAPFQVAIVTLNAHKTPIVAEAGEKLYEQLKQAGYDVLLDDRKERPGVKFADMELIGIPHRFVISDRGLAAGTLEYKGRRDADKQDIAIEEALTFLIKASPRKGL</sequence>
<dbReference type="PROSITE" id="PS50862">
    <property type="entry name" value="AA_TRNA_LIGASE_II"/>
    <property type="match status" value="1"/>
</dbReference>
<keyword evidence="8 10" id="KW-0030">Aminoacyl-tRNA synthetase</keyword>
<dbReference type="SUPFAM" id="SSF52954">
    <property type="entry name" value="Class II aaRS ABD-related"/>
    <property type="match status" value="1"/>
</dbReference>
<dbReference type="GO" id="GO:0006433">
    <property type="term" value="P:prolyl-tRNA aminoacylation"/>
    <property type="evidence" value="ECO:0007669"/>
    <property type="project" value="UniProtKB-UniRule"/>
</dbReference>
<dbReference type="CDD" id="cd04334">
    <property type="entry name" value="ProRS-INS"/>
    <property type="match status" value="1"/>
</dbReference>
<evidence type="ECO:0000256" key="7">
    <source>
        <dbReference type="ARBA" id="ARBA00022917"/>
    </source>
</evidence>
<evidence type="ECO:0000256" key="1">
    <source>
        <dbReference type="ARBA" id="ARBA00004496"/>
    </source>
</evidence>
<dbReference type="FunFam" id="3.30.930.10:FF:000043">
    <property type="entry name" value="Proline--tRNA ligase"/>
    <property type="match status" value="1"/>
</dbReference>
<keyword evidence="13" id="KW-1185">Reference proteome</keyword>
<name>A0A1M6SHL7_9GAMM</name>
<dbReference type="InterPro" id="IPR036754">
    <property type="entry name" value="YbaK/aa-tRNA-synt-asso_dom_sf"/>
</dbReference>
<evidence type="ECO:0000256" key="8">
    <source>
        <dbReference type="ARBA" id="ARBA00023146"/>
    </source>
</evidence>
<dbReference type="CDD" id="cd00779">
    <property type="entry name" value="ProRS_core_prok"/>
    <property type="match status" value="1"/>
</dbReference>
<dbReference type="Gene3D" id="3.40.50.800">
    <property type="entry name" value="Anticodon-binding domain"/>
    <property type="match status" value="1"/>
</dbReference>
<keyword evidence="3 10" id="KW-0963">Cytoplasm</keyword>
<protein>
    <recommendedName>
        <fullName evidence="10">Proline--tRNA ligase</fullName>
        <ecNumber evidence="10">6.1.1.15</ecNumber>
    </recommendedName>
    <alternativeName>
        <fullName evidence="10">Prolyl-tRNA synthetase</fullName>
        <shortName evidence="10">ProRS</shortName>
    </alternativeName>
</protein>
<dbReference type="GO" id="GO:0002161">
    <property type="term" value="F:aminoacyl-tRNA deacylase activity"/>
    <property type="evidence" value="ECO:0007669"/>
    <property type="project" value="InterPro"/>
</dbReference>
<dbReference type="NCBIfam" id="NF006625">
    <property type="entry name" value="PRK09194.1"/>
    <property type="match status" value="1"/>
</dbReference>
<dbReference type="SUPFAM" id="SSF55681">
    <property type="entry name" value="Class II aaRS and biotin synthetases"/>
    <property type="match status" value="1"/>
</dbReference>
<dbReference type="NCBIfam" id="TIGR00409">
    <property type="entry name" value="proS_fam_II"/>
    <property type="match status" value="1"/>
</dbReference>
<evidence type="ECO:0000256" key="4">
    <source>
        <dbReference type="ARBA" id="ARBA00022598"/>
    </source>
</evidence>
<dbReference type="InterPro" id="IPR044140">
    <property type="entry name" value="ProRS_anticodon_short"/>
</dbReference>
<dbReference type="OrthoDB" id="9809052at2"/>
<dbReference type="FunFam" id="3.30.930.10:FF:000097">
    <property type="entry name" value="Proline--tRNA ligase"/>
    <property type="match status" value="1"/>
</dbReference>
<accession>A0A1M6SHL7</accession>
<dbReference type="EC" id="6.1.1.15" evidence="10"/>
<dbReference type="Proteomes" id="UP000184497">
    <property type="component" value="Unassembled WGS sequence"/>
</dbReference>
<comment type="function">
    <text evidence="10">Catalyzes the attachment of proline to tRNA(Pro) in a two-step reaction: proline is first activated by ATP to form Pro-AMP and then transferred to the acceptor end of tRNA(Pro). As ProRS can inadvertently accommodate and process non-cognate amino acids such as alanine and cysteine, to avoid such errors it has two additional distinct editing activities against alanine. One activity is designated as 'pretransfer' editing and involves the tRNA(Pro)-independent hydrolysis of activated Ala-AMP. The other activity is designated 'posttransfer' editing and involves deacylation of mischarged Ala-tRNA(Pro). The misacylated Cys-tRNA(Pro) is not edited by ProRS.</text>
</comment>
<dbReference type="PIRSF" id="PIRSF001535">
    <property type="entry name" value="ProRS_1"/>
    <property type="match status" value="1"/>
</dbReference>
<evidence type="ECO:0000256" key="3">
    <source>
        <dbReference type="ARBA" id="ARBA00022490"/>
    </source>
</evidence>
<dbReference type="EMBL" id="FRAQ01000001">
    <property type="protein sequence ID" value="SHK44195.1"/>
    <property type="molecule type" value="Genomic_DNA"/>
</dbReference>
<keyword evidence="6 10" id="KW-0067">ATP-binding</keyword>
<dbReference type="PRINTS" id="PR01046">
    <property type="entry name" value="TRNASYNTHPRO"/>
</dbReference>
<dbReference type="InterPro" id="IPR050062">
    <property type="entry name" value="Pro-tRNA_synthetase"/>
</dbReference>
<feature type="domain" description="Aminoacyl-transfer RNA synthetases class-II family profile" evidence="11">
    <location>
        <begin position="38"/>
        <end position="473"/>
    </location>
</feature>
<comment type="similarity">
    <text evidence="10">Belongs to the class-II aminoacyl-tRNA synthetase family. ProS type 1 subfamily.</text>
</comment>
<keyword evidence="4 10" id="KW-0436">Ligase</keyword>
<dbReference type="AlphaFoldDB" id="A0A1M6SHL7"/>
<evidence type="ECO:0000256" key="5">
    <source>
        <dbReference type="ARBA" id="ARBA00022741"/>
    </source>
</evidence>
<evidence type="ECO:0000256" key="9">
    <source>
        <dbReference type="ARBA" id="ARBA00047671"/>
    </source>
</evidence>
<evidence type="ECO:0000313" key="13">
    <source>
        <dbReference type="Proteomes" id="UP000184497"/>
    </source>
</evidence>
<dbReference type="HAMAP" id="MF_01569">
    <property type="entry name" value="Pro_tRNA_synth_type1"/>
    <property type="match status" value="1"/>
</dbReference>
<keyword evidence="5 10" id="KW-0547">Nucleotide-binding</keyword>
<dbReference type="Gene3D" id="3.30.930.10">
    <property type="entry name" value="Bira Bifunctional Protein, Domain 2"/>
    <property type="match status" value="2"/>
</dbReference>
<dbReference type="GO" id="GO:0004827">
    <property type="term" value="F:proline-tRNA ligase activity"/>
    <property type="evidence" value="ECO:0007669"/>
    <property type="project" value="UniProtKB-UniRule"/>
</dbReference>
<comment type="subunit">
    <text evidence="2 10">Homodimer.</text>
</comment>
<dbReference type="GO" id="GO:0005524">
    <property type="term" value="F:ATP binding"/>
    <property type="evidence" value="ECO:0007669"/>
    <property type="project" value="UniProtKB-UniRule"/>
</dbReference>
<dbReference type="Pfam" id="PF04073">
    <property type="entry name" value="tRNA_edit"/>
    <property type="match status" value="1"/>
</dbReference>
<dbReference type="PANTHER" id="PTHR42753:SF2">
    <property type="entry name" value="PROLINE--TRNA LIGASE"/>
    <property type="match status" value="1"/>
</dbReference>
<comment type="catalytic activity">
    <reaction evidence="9 10">
        <text>tRNA(Pro) + L-proline + ATP = L-prolyl-tRNA(Pro) + AMP + diphosphate</text>
        <dbReference type="Rhea" id="RHEA:14305"/>
        <dbReference type="Rhea" id="RHEA-COMP:9700"/>
        <dbReference type="Rhea" id="RHEA-COMP:9702"/>
        <dbReference type="ChEBI" id="CHEBI:30616"/>
        <dbReference type="ChEBI" id="CHEBI:33019"/>
        <dbReference type="ChEBI" id="CHEBI:60039"/>
        <dbReference type="ChEBI" id="CHEBI:78442"/>
        <dbReference type="ChEBI" id="CHEBI:78532"/>
        <dbReference type="ChEBI" id="CHEBI:456215"/>
        <dbReference type="EC" id="6.1.1.15"/>
    </reaction>
</comment>
<dbReference type="InterPro" id="IPR002316">
    <property type="entry name" value="Pro-tRNA-ligase_IIa"/>
</dbReference>
<dbReference type="InterPro" id="IPR004500">
    <property type="entry name" value="Pro-tRNA-synth_IIa_bac-type"/>
</dbReference>
<dbReference type="PANTHER" id="PTHR42753">
    <property type="entry name" value="MITOCHONDRIAL RIBOSOME PROTEIN L39/PROLYL-TRNA LIGASE FAMILY MEMBER"/>
    <property type="match status" value="1"/>
</dbReference>
<evidence type="ECO:0000259" key="11">
    <source>
        <dbReference type="PROSITE" id="PS50862"/>
    </source>
</evidence>
<dbReference type="InterPro" id="IPR045864">
    <property type="entry name" value="aa-tRNA-synth_II/BPL/LPL"/>
</dbReference>
<organism evidence="12 13">
    <name type="scientific">Marinobacter antarcticus</name>
    <dbReference type="NCBI Taxonomy" id="564117"/>
    <lineage>
        <taxon>Bacteria</taxon>
        <taxon>Pseudomonadati</taxon>
        <taxon>Pseudomonadota</taxon>
        <taxon>Gammaproteobacteria</taxon>
        <taxon>Pseudomonadales</taxon>
        <taxon>Marinobacteraceae</taxon>
        <taxon>Marinobacter</taxon>
    </lineage>
</organism>
<dbReference type="STRING" id="564117.SAMN05216369_2056"/>
<keyword evidence="7 10" id="KW-0648">Protein biosynthesis</keyword>